<evidence type="ECO:0000256" key="3">
    <source>
        <dbReference type="ARBA" id="ARBA00005119"/>
    </source>
</evidence>
<organism evidence="20 21">
    <name type="scientific">Plasticicumulans lactativorans</name>
    <dbReference type="NCBI Taxonomy" id="1133106"/>
    <lineage>
        <taxon>Bacteria</taxon>
        <taxon>Pseudomonadati</taxon>
        <taxon>Pseudomonadota</taxon>
        <taxon>Gammaproteobacteria</taxon>
        <taxon>Candidatus Competibacteraceae</taxon>
        <taxon>Plasticicumulans</taxon>
    </lineage>
</organism>
<dbReference type="AlphaFoldDB" id="A0A4R2LFV4"/>
<keyword evidence="11 18" id="KW-0812">Transmembrane</keyword>
<evidence type="ECO:0000256" key="5">
    <source>
        <dbReference type="ARBA" id="ARBA00010185"/>
    </source>
</evidence>
<evidence type="ECO:0000256" key="11">
    <source>
        <dbReference type="ARBA" id="ARBA00022692"/>
    </source>
</evidence>
<evidence type="ECO:0000256" key="10">
    <source>
        <dbReference type="ARBA" id="ARBA00022679"/>
    </source>
</evidence>
<dbReference type="EMBL" id="SLWY01000001">
    <property type="protein sequence ID" value="TCO83714.1"/>
    <property type="molecule type" value="Genomic_DNA"/>
</dbReference>
<comment type="subcellular location">
    <subcellularLocation>
        <location evidence="2">Cell membrane</location>
        <topology evidence="2">Multi-pass membrane protein</topology>
    </subcellularLocation>
</comment>
<reference evidence="20 21" key="1">
    <citation type="submission" date="2019-03" db="EMBL/GenBank/DDBJ databases">
        <title>Genomic Encyclopedia of Type Strains, Phase IV (KMG-IV): sequencing the most valuable type-strain genomes for metagenomic binning, comparative biology and taxonomic classification.</title>
        <authorList>
            <person name="Goeker M."/>
        </authorList>
    </citation>
    <scope>NUCLEOTIDE SEQUENCE [LARGE SCALE GENOMIC DNA]</scope>
    <source>
        <strain evidence="20 21">DSM 25287</strain>
    </source>
</reference>
<dbReference type="PROSITE" id="PS01315">
    <property type="entry name" value="CDS"/>
    <property type="match status" value="1"/>
</dbReference>
<evidence type="ECO:0000256" key="15">
    <source>
        <dbReference type="ARBA" id="ARBA00023136"/>
    </source>
</evidence>
<evidence type="ECO:0000256" key="14">
    <source>
        <dbReference type="ARBA" id="ARBA00023098"/>
    </source>
</evidence>
<comment type="caution">
    <text evidence="20">The sequence shown here is derived from an EMBL/GenBank/DDBJ whole genome shotgun (WGS) entry which is preliminary data.</text>
</comment>
<keyword evidence="21" id="KW-1185">Reference proteome</keyword>
<comment type="similarity">
    <text evidence="5 18">Belongs to the CDS family.</text>
</comment>
<accession>A0A4R2LFV4</accession>
<comment type="pathway">
    <text evidence="4">Lipid metabolism.</text>
</comment>
<keyword evidence="8" id="KW-1003">Cell membrane</keyword>
<keyword evidence="14" id="KW-0443">Lipid metabolism</keyword>
<keyword evidence="10 18" id="KW-0808">Transferase</keyword>
<dbReference type="OrthoDB" id="9799199at2"/>
<keyword evidence="16" id="KW-0594">Phospholipid biosynthesis</keyword>
<feature type="transmembrane region" description="Helical" evidence="19">
    <location>
        <begin position="78"/>
        <end position="99"/>
    </location>
</feature>
<evidence type="ECO:0000256" key="19">
    <source>
        <dbReference type="SAM" id="Phobius"/>
    </source>
</evidence>
<keyword evidence="15 19" id="KW-0472">Membrane</keyword>
<feature type="transmembrane region" description="Helical" evidence="19">
    <location>
        <begin position="178"/>
        <end position="198"/>
    </location>
</feature>
<dbReference type="Proteomes" id="UP000295765">
    <property type="component" value="Unassembled WGS sequence"/>
</dbReference>
<evidence type="ECO:0000256" key="16">
    <source>
        <dbReference type="ARBA" id="ARBA00023209"/>
    </source>
</evidence>
<evidence type="ECO:0000256" key="17">
    <source>
        <dbReference type="ARBA" id="ARBA00023264"/>
    </source>
</evidence>
<protein>
    <recommendedName>
        <fullName evidence="7 18">Phosphatidate cytidylyltransferase</fullName>
        <ecNumber evidence="6 18">2.7.7.41</ecNumber>
    </recommendedName>
</protein>
<dbReference type="RefSeq" id="WP_132537985.1">
    <property type="nucleotide sequence ID" value="NZ_SLWY01000001.1"/>
</dbReference>
<evidence type="ECO:0000256" key="4">
    <source>
        <dbReference type="ARBA" id="ARBA00005189"/>
    </source>
</evidence>
<feature type="transmembrane region" description="Helical" evidence="19">
    <location>
        <begin position="136"/>
        <end position="157"/>
    </location>
</feature>
<dbReference type="PANTHER" id="PTHR46382:SF1">
    <property type="entry name" value="PHOSPHATIDATE CYTIDYLYLTRANSFERASE"/>
    <property type="match status" value="1"/>
</dbReference>
<evidence type="ECO:0000256" key="6">
    <source>
        <dbReference type="ARBA" id="ARBA00012487"/>
    </source>
</evidence>
<gene>
    <name evidence="20" type="ORF">EV699_10198</name>
</gene>
<evidence type="ECO:0000256" key="1">
    <source>
        <dbReference type="ARBA" id="ARBA00001698"/>
    </source>
</evidence>
<comment type="catalytic activity">
    <reaction evidence="1 18">
        <text>a 1,2-diacyl-sn-glycero-3-phosphate + CTP + H(+) = a CDP-1,2-diacyl-sn-glycerol + diphosphate</text>
        <dbReference type="Rhea" id="RHEA:16229"/>
        <dbReference type="ChEBI" id="CHEBI:15378"/>
        <dbReference type="ChEBI" id="CHEBI:33019"/>
        <dbReference type="ChEBI" id="CHEBI:37563"/>
        <dbReference type="ChEBI" id="CHEBI:58332"/>
        <dbReference type="ChEBI" id="CHEBI:58608"/>
        <dbReference type="EC" id="2.7.7.41"/>
    </reaction>
</comment>
<evidence type="ECO:0000256" key="8">
    <source>
        <dbReference type="ARBA" id="ARBA00022475"/>
    </source>
</evidence>
<dbReference type="GO" id="GO:0016024">
    <property type="term" value="P:CDP-diacylglycerol biosynthetic process"/>
    <property type="evidence" value="ECO:0007669"/>
    <property type="project" value="UniProtKB-UniPathway"/>
</dbReference>
<dbReference type="Pfam" id="PF01148">
    <property type="entry name" value="CTP_transf_1"/>
    <property type="match status" value="1"/>
</dbReference>
<proteinExistence type="inferred from homology"/>
<comment type="pathway">
    <text evidence="3 18">Phospholipid metabolism; CDP-diacylglycerol biosynthesis; CDP-diacylglycerol from sn-glycerol 3-phosphate: step 3/3.</text>
</comment>
<keyword evidence="12 18" id="KW-0548">Nucleotidyltransferase</keyword>
<dbReference type="GO" id="GO:0005886">
    <property type="term" value="C:plasma membrane"/>
    <property type="evidence" value="ECO:0007669"/>
    <property type="project" value="UniProtKB-SubCell"/>
</dbReference>
<sequence>MLKQRLLTALVLGALVVWGVLALPSAAFGAVLFLVLLVGADEWLGLVGLRSLAERAGGFAVLAALIGAGALLPNSVGWGLVVLGAGFWVLALAWLARFACAPERRDGRTRWLAAGAVALAAPWCALYLLHRSPAWGPGYVLLLLVLVWAADSGAYFAGRRWGRTKLAPAISPGKTREGVYGALAAAAVVAVIGAWVLGVAPLRWLPFLLVCLATVLFSISGDLLESMLKRQHGAKDSGRLLPGHGGVLDRIDSLTAAAPVFVCGLWLGEVAR</sequence>
<dbReference type="GO" id="GO:0004605">
    <property type="term" value="F:phosphatidate cytidylyltransferase activity"/>
    <property type="evidence" value="ECO:0007669"/>
    <property type="project" value="UniProtKB-EC"/>
</dbReference>
<dbReference type="InterPro" id="IPR000374">
    <property type="entry name" value="PC_trans"/>
</dbReference>
<evidence type="ECO:0000256" key="9">
    <source>
        <dbReference type="ARBA" id="ARBA00022516"/>
    </source>
</evidence>
<evidence type="ECO:0000256" key="2">
    <source>
        <dbReference type="ARBA" id="ARBA00004651"/>
    </source>
</evidence>
<feature type="transmembrane region" description="Helical" evidence="19">
    <location>
        <begin position="204"/>
        <end position="224"/>
    </location>
</feature>
<evidence type="ECO:0000256" key="12">
    <source>
        <dbReference type="ARBA" id="ARBA00022695"/>
    </source>
</evidence>
<dbReference type="UniPathway" id="UPA00557">
    <property type="reaction ID" value="UER00614"/>
</dbReference>
<evidence type="ECO:0000256" key="18">
    <source>
        <dbReference type="RuleBase" id="RU003938"/>
    </source>
</evidence>
<keyword evidence="13 19" id="KW-1133">Transmembrane helix</keyword>
<keyword evidence="17" id="KW-1208">Phospholipid metabolism</keyword>
<feature type="transmembrane region" description="Helical" evidence="19">
    <location>
        <begin position="111"/>
        <end position="130"/>
    </location>
</feature>
<dbReference type="PANTHER" id="PTHR46382">
    <property type="entry name" value="PHOSPHATIDATE CYTIDYLYLTRANSFERASE"/>
    <property type="match status" value="1"/>
</dbReference>
<name>A0A4R2LFV4_9GAMM</name>
<evidence type="ECO:0000256" key="13">
    <source>
        <dbReference type="ARBA" id="ARBA00022989"/>
    </source>
</evidence>
<evidence type="ECO:0000313" key="21">
    <source>
        <dbReference type="Proteomes" id="UP000295765"/>
    </source>
</evidence>
<keyword evidence="9" id="KW-0444">Lipid biosynthesis</keyword>
<evidence type="ECO:0000256" key="7">
    <source>
        <dbReference type="ARBA" id="ARBA00019373"/>
    </source>
</evidence>
<dbReference type="EC" id="2.7.7.41" evidence="6 18"/>
<evidence type="ECO:0000313" key="20">
    <source>
        <dbReference type="EMBL" id="TCO83714.1"/>
    </source>
</evidence>